<evidence type="ECO:0000313" key="1">
    <source>
        <dbReference type="EMBL" id="NYT46462.1"/>
    </source>
</evidence>
<name>A0A7Z0SD99_9GAMM</name>
<reference evidence="1 2" key="1">
    <citation type="submission" date="2020-05" db="EMBL/GenBank/DDBJ databases">
        <title>Horizontal transmission and recombination maintain forever young bacterial symbiont genomes.</title>
        <authorList>
            <person name="Russell S.L."/>
            <person name="Pepper-Tunick E."/>
            <person name="Svedberg J."/>
            <person name="Byrne A."/>
            <person name="Ruelas Castillo J."/>
            <person name="Vollmers C."/>
            <person name="Beinart R.A."/>
            <person name="Corbett-Detig R."/>
        </authorList>
    </citation>
    <scope>NUCLEOTIDE SEQUENCE [LARGE SCALE GENOMIC DNA]</scope>
    <source>
        <strain evidence="1">4727-3</strain>
    </source>
</reference>
<gene>
    <name evidence="1" type="ORF">H0A75_00850</name>
</gene>
<organism evidence="1 2">
    <name type="scientific">Candidatus Methanofishera endochildressiae</name>
    <dbReference type="NCBI Taxonomy" id="2738884"/>
    <lineage>
        <taxon>Bacteria</taxon>
        <taxon>Pseudomonadati</taxon>
        <taxon>Pseudomonadota</taxon>
        <taxon>Gammaproteobacteria</taxon>
        <taxon>Candidatus Methanofishera</taxon>
    </lineage>
</organism>
<dbReference type="Proteomes" id="UP000537890">
    <property type="component" value="Unassembled WGS sequence"/>
</dbReference>
<comment type="caution">
    <text evidence="1">The sequence shown here is derived from an EMBL/GenBank/DDBJ whole genome shotgun (WGS) entry which is preliminary data.</text>
</comment>
<sequence length="64" mass="7602">MNYEQDIFKCIMDNGDVICAQNILLATGYYDYRFIPTELAAIFPEQRRTHTADCTRFSQFEQQR</sequence>
<protein>
    <submittedName>
        <fullName evidence="1">Uncharacterized protein</fullName>
    </submittedName>
</protein>
<proteinExistence type="predicted"/>
<accession>A0A7Z0SD99</accession>
<dbReference type="AlphaFoldDB" id="A0A7Z0SD99"/>
<dbReference type="EMBL" id="JACCHS010000006">
    <property type="protein sequence ID" value="NYT46462.1"/>
    <property type="molecule type" value="Genomic_DNA"/>
</dbReference>
<evidence type="ECO:0000313" key="2">
    <source>
        <dbReference type="Proteomes" id="UP000537890"/>
    </source>
</evidence>